<gene>
    <name evidence="1" type="ORF">IAB03_04660</name>
</gene>
<dbReference type="EMBL" id="DVNA01000111">
    <property type="protein sequence ID" value="HIU55086.1"/>
    <property type="molecule type" value="Genomic_DNA"/>
</dbReference>
<organism evidence="1 2">
    <name type="scientific">Candidatus Gallibacteroides avistercoris</name>
    <dbReference type="NCBI Taxonomy" id="2840833"/>
    <lineage>
        <taxon>Bacteria</taxon>
        <taxon>Pseudomonadati</taxon>
        <taxon>Bacteroidota</taxon>
        <taxon>Bacteroidia</taxon>
        <taxon>Bacteroidales</taxon>
        <taxon>Bacteroidaceae</taxon>
        <taxon>Bacteroidaceae incertae sedis</taxon>
        <taxon>Candidatus Gallibacteroides</taxon>
    </lineage>
</organism>
<evidence type="ECO:0000313" key="1">
    <source>
        <dbReference type="EMBL" id="HIU55086.1"/>
    </source>
</evidence>
<evidence type="ECO:0000313" key="2">
    <source>
        <dbReference type="Proteomes" id="UP000824112"/>
    </source>
</evidence>
<comment type="caution">
    <text evidence="1">The sequence shown here is derived from an EMBL/GenBank/DDBJ whole genome shotgun (WGS) entry which is preliminary data.</text>
</comment>
<feature type="non-terminal residue" evidence="1">
    <location>
        <position position="71"/>
    </location>
</feature>
<accession>A0A9D1SCH3</accession>
<dbReference type="AlphaFoldDB" id="A0A9D1SCH3"/>
<sequence length="71" mass="7709">MSKKLYLPLLMALLVVFTGCKKMGPLSADYFTVNPNPLEVVGGEVAATITGKFPAKYFNKKAIVTVTPYLV</sequence>
<proteinExistence type="predicted"/>
<reference evidence="1" key="2">
    <citation type="journal article" date="2021" name="PeerJ">
        <title>Extensive microbial diversity within the chicken gut microbiome revealed by metagenomics and culture.</title>
        <authorList>
            <person name="Gilroy R."/>
            <person name="Ravi A."/>
            <person name="Getino M."/>
            <person name="Pursley I."/>
            <person name="Horton D.L."/>
            <person name="Alikhan N.F."/>
            <person name="Baker D."/>
            <person name="Gharbi K."/>
            <person name="Hall N."/>
            <person name="Watson M."/>
            <person name="Adriaenssens E.M."/>
            <person name="Foster-Nyarko E."/>
            <person name="Jarju S."/>
            <person name="Secka A."/>
            <person name="Antonio M."/>
            <person name="Oren A."/>
            <person name="Chaudhuri R.R."/>
            <person name="La Ragione R."/>
            <person name="Hildebrand F."/>
            <person name="Pallen M.J."/>
        </authorList>
    </citation>
    <scope>NUCLEOTIDE SEQUENCE</scope>
    <source>
        <strain evidence="1">CHK158-818</strain>
    </source>
</reference>
<name>A0A9D1SCH3_9BACT</name>
<dbReference type="Proteomes" id="UP000824112">
    <property type="component" value="Unassembled WGS sequence"/>
</dbReference>
<dbReference type="PROSITE" id="PS51257">
    <property type="entry name" value="PROKAR_LIPOPROTEIN"/>
    <property type="match status" value="1"/>
</dbReference>
<protein>
    <submittedName>
        <fullName evidence="1">Uncharacterized protein</fullName>
    </submittedName>
</protein>
<reference evidence="1" key="1">
    <citation type="submission" date="2020-10" db="EMBL/GenBank/DDBJ databases">
        <authorList>
            <person name="Gilroy R."/>
        </authorList>
    </citation>
    <scope>NUCLEOTIDE SEQUENCE</scope>
    <source>
        <strain evidence="1">CHK158-818</strain>
    </source>
</reference>